<feature type="chain" id="PRO_5036873382" description="TraB/GumN family protein" evidence="1">
    <location>
        <begin position="18"/>
        <end position="285"/>
    </location>
</feature>
<dbReference type="EMBL" id="JACRVF010000003">
    <property type="protein sequence ID" value="MBC5993643.1"/>
    <property type="molecule type" value="Genomic_DNA"/>
</dbReference>
<evidence type="ECO:0000256" key="1">
    <source>
        <dbReference type="SAM" id="SignalP"/>
    </source>
</evidence>
<evidence type="ECO:0000313" key="3">
    <source>
        <dbReference type="Proteomes" id="UP000603640"/>
    </source>
</evidence>
<dbReference type="AlphaFoldDB" id="A0A923N6N2"/>
<keyword evidence="3" id="KW-1185">Reference proteome</keyword>
<comment type="caution">
    <text evidence="2">The sequence shown here is derived from an EMBL/GenBank/DDBJ whole genome shotgun (WGS) entry which is preliminary data.</text>
</comment>
<organism evidence="2 3">
    <name type="scientific">Pontibacter cellulosilyticus</name>
    <dbReference type="NCBI Taxonomy" id="1720253"/>
    <lineage>
        <taxon>Bacteria</taxon>
        <taxon>Pseudomonadati</taxon>
        <taxon>Bacteroidota</taxon>
        <taxon>Cytophagia</taxon>
        <taxon>Cytophagales</taxon>
        <taxon>Hymenobacteraceae</taxon>
        <taxon>Pontibacter</taxon>
    </lineage>
</organism>
<reference evidence="2" key="1">
    <citation type="submission" date="2020-08" db="EMBL/GenBank/DDBJ databases">
        <title>Pontibacter sp. SD6 16S ribosomal RNA gene Genome sequencing and assembly.</title>
        <authorList>
            <person name="Kang M."/>
        </authorList>
    </citation>
    <scope>NUCLEOTIDE SEQUENCE</scope>
    <source>
        <strain evidence="2">SD6</strain>
    </source>
</reference>
<dbReference type="Proteomes" id="UP000603640">
    <property type="component" value="Unassembled WGS sequence"/>
</dbReference>
<gene>
    <name evidence="2" type="ORF">H8S84_12425</name>
</gene>
<dbReference type="RefSeq" id="WP_187067658.1">
    <property type="nucleotide sequence ID" value="NZ_JACRVF010000003.1"/>
</dbReference>
<dbReference type="InterPro" id="IPR043749">
    <property type="entry name" value="DUF5694"/>
</dbReference>
<dbReference type="Pfam" id="PF18950">
    <property type="entry name" value="DUF5694"/>
    <property type="match status" value="1"/>
</dbReference>
<keyword evidence="1" id="KW-0732">Signal</keyword>
<sequence length="285" mass="32488">MKKLLVYLLACLLPVLAAGQSNQSNVGKPKILIVGTYHFGNPGLDVFNPKFDDMLAEKRQREIEQVLELLKIYKPTKVAVEAFATPKVDSIIQLKYKGYLAGTTQLTANEREQLGFRLAKLMGHQQVYCVDANAEFDFGKVMAFMQQNNQQDKLQEFMAHGQQTTEQKNQQIATLTLPELLYDINKPENILAHHQPYYMAMTIGKGTNYVGADLVADWYKRNIRIFANLNRIVSGPEERIILIIGAGHVKYLRDLIKESPDLEYVEANDYLRPVQAKRKQQNKKS</sequence>
<evidence type="ECO:0000313" key="2">
    <source>
        <dbReference type="EMBL" id="MBC5993643.1"/>
    </source>
</evidence>
<accession>A0A923N6N2</accession>
<feature type="signal peptide" evidence="1">
    <location>
        <begin position="1"/>
        <end position="17"/>
    </location>
</feature>
<proteinExistence type="predicted"/>
<protein>
    <recommendedName>
        <fullName evidence="4">TraB/GumN family protein</fullName>
    </recommendedName>
</protein>
<evidence type="ECO:0008006" key="4">
    <source>
        <dbReference type="Google" id="ProtNLM"/>
    </source>
</evidence>
<name>A0A923N6N2_9BACT</name>